<accession>A0A3R7MSR9</accession>
<organism evidence="2 3">
    <name type="scientific">Trypanosoma rangeli</name>
    <dbReference type="NCBI Taxonomy" id="5698"/>
    <lineage>
        <taxon>Eukaryota</taxon>
        <taxon>Discoba</taxon>
        <taxon>Euglenozoa</taxon>
        <taxon>Kinetoplastea</taxon>
        <taxon>Metakinetoplastina</taxon>
        <taxon>Trypanosomatida</taxon>
        <taxon>Trypanosomatidae</taxon>
        <taxon>Trypanosoma</taxon>
        <taxon>Herpetosoma</taxon>
    </lineage>
</organism>
<feature type="region of interest" description="Disordered" evidence="1">
    <location>
        <begin position="41"/>
        <end position="110"/>
    </location>
</feature>
<feature type="compositionally biased region" description="Low complexity" evidence="1">
    <location>
        <begin position="80"/>
        <end position="91"/>
    </location>
</feature>
<dbReference type="GeneID" id="40327303"/>
<comment type="caution">
    <text evidence="2">The sequence shown here is derived from an EMBL/GenBank/DDBJ whole genome shotgun (WGS) entry which is preliminary data.</text>
</comment>
<dbReference type="OMA" id="LCRANEG"/>
<keyword evidence="3" id="KW-1185">Reference proteome</keyword>
<evidence type="ECO:0000313" key="3">
    <source>
        <dbReference type="Proteomes" id="UP000283634"/>
    </source>
</evidence>
<dbReference type="AlphaFoldDB" id="A0A3R7MSR9"/>
<dbReference type="OrthoDB" id="267665at2759"/>
<sequence length="135" mass="14960">MPPKVVMATEVDPMLQGTYLQDDADDFVSTSEALDRFEARLARGEGRGPVHSERPSRKHLPQAYGAAPVPHLRKSHAVRQQSPTQQQLCQQSRNGRKSADGLCRANEGLTDDVQERLEDIEAVRQLGNDIVGDED</sequence>
<reference evidence="2 3" key="1">
    <citation type="journal article" date="2018" name="BMC Genomics">
        <title>Genomic comparison of Trypanosoma conorhini and Trypanosoma rangeli to Trypanosoma cruzi strains of high and low virulence.</title>
        <authorList>
            <person name="Bradwell K.R."/>
            <person name="Koparde V.N."/>
            <person name="Matveyev A.V."/>
            <person name="Serrano M.G."/>
            <person name="Alves J.M."/>
            <person name="Parikh H."/>
            <person name="Huang B."/>
            <person name="Lee V."/>
            <person name="Espinosa-Alvarez O."/>
            <person name="Ortiz P.A."/>
            <person name="Costa-Martins A.G."/>
            <person name="Teixeira M.M."/>
            <person name="Buck G.A."/>
        </authorList>
    </citation>
    <scope>NUCLEOTIDE SEQUENCE [LARGE SCALE GENOMIC DNA]</scope>
    <source>
        <strain evidence="2 3">AM80</strain>
    </source>
</reference>
<protein>
    <submittedName>
        <fullName evidence="2">Uncharacterized protein</fullName>
    </submittedName>
</protein>
<name>A0A3R7MSR9_TRYRA</name>
<dbReference type="EMBL" id="MKGL01000085">
    <property type="protein sequence ID" value="RNF07514.1"/>
    <property type="molecule type" value="Genomic_DNA"/>
</dbReference>
<evidence type="ECO:0000313" key="2">
    <source>
        <dbReference type="EMBL" id="RNF07514.1"/>
    </source>
</evidence>
<evidence type="ECO:0000256" key="1">
    <source>
        <dbReference type="SAM" id="MobiDB-lite"/>
    </source>
</evidence>
<proteinExistence type="predicted"/>
<dbReference type="RefSeq" id="XP_029239877.1">
    <property type="nucleotide sequence ID" value="XM_029380345.1"/>
</dbReference>
<gene>
    <name evidence="2" type="ORF">TraAM80_03370</name>
</gene>
<feature type="compositionally biased region" description="Basic and acidic residues" evidence="1">
    <location>
        <begin position="41"/>
        <end position="55"/>
    </location>
</feature>
<dbReference type="Proteomes" id="UP000283634">
    <property type="component" value="Unassembled WGS sequence"/>
</dbReference>